<dbReference type="Proteomes" id="UP000291758">
    <property type="component" value="Chromosome"/>
</dbReference>
<dbReference type="PANTHER" id="PTHR35377:SF5">
    <property type="entry name" value="ANTITOXIN VAPB46"/>
    <property type="match status" value="1"/>
</dbReference>
<evidence type="ECO:0000256" key="2">
    <source>
        <dbReference type="RuleBase" id="RU362080"/>
    </source>
</evidence>
<evidence type="ECO:0000313" key="4">
    <source>
        <dbReference type="Proteomes" id="UP000291758"/>
    </source>
</evidence>
<dbReference type="InterPro" id="IPR051416">
    <property type="entry name" value="phD-YefM_TA_antitoxins"/>
</dbReference>
<sequence length="93" mass="9771">MEVAVSALRAELKSWIERARAGDEIIITDRGVPVARLTGIAAADLVQGLVRDGLLTPAQLQRGAHEVPPELPSSVGAAGARAAVSGLVRRIRR</sequence>
<organism evidence="3 4">
    <name type="scientific">Xylanimonas allomyrinae</name>
    <dbReference type="NCBI Taxonomy" id="2509459"/>
    <lineage>
        <taxon>Bacteria</taxon>
        <taxon>Bacillati</taxon>
        <taxon>Actinomycetota</taxon>
        <taxon>Actinomycetes</taxon>
        <taxon>Micrococcales</taxon>
        <taxon>Promicromonosporaceae</taxon>
        <taxon>Xylanimonas</taxon>
    </lineage>
</organism>
<dbReference type="Gene3D" id="3.40.1620.10">
    <property type="entry name" value="YefM-like domain"/>
    <property type="match status" value="1"/>
</dbReference>
<keyword evidence="4" id="KW-1185">Reference proteome</keyword>
<dbReference type="EMBL" id="CP035495">
    <property type="protein sequence ID" value="QAY63695.1"/>
    <property type="molecule type" value="Genomic_DNA"/>
</dbReference>
<dbReference type="KEGG" id="xyl:ET495_11055"/>
<dbReference type="SUPFAM" id="SSF143120">
    <property type="entry name" value="YefM-like"/>
    <property type="match status" value="1"/>
</dbReference>
<proteinExistence type="inferred from homology"/>
<reference evidence="3 4" key="1">
    <citation type="submission" date="2019-01" db="EMBL/GenBank/DDBJ databases">
        <title>Genome sequencing of strain 2JSPR-7.</title>
        <authorList>
            <person name="Heo J."/>
            <person name="Kim S.-J."/>
            <person name="Kim J.-S."/>
            <person name="Hong S.-B."/>
            <person name="Kwon S.-W."/>
        </authorList>
    </citation>
    <scope>NUCLEOTIDE SEQUENCE [LARGE SCALE GENOMIC DNA]</scope>
    <source>
        <strain evidence="3 4">2JSPR-7</strain>
    </source>
</reference>
<comment type="function">
    <text evidence="2">Antitoxin component of a type II toxin-antitoxin (TA) system.</text>
</comment>
<accession>A0A4P6EMN4</accession>
<dbReference type="Pfam" id="PF02604">
    <property type="entry name" value="PhdYeFM_antitox"/>
    <property type="match status" value="1"/>
</dbReference>
<evidence type="ECO:0000256" key="1">
    <source>
        <dbReference type="ARBA" id="ARBA00009981"/>
    </source>
</evidence>
<dbReference type="InterPro" id="IPR006442">
    <property type="entry name" value="Antitoxin_Phd/YefM"/>
</dbReference>
<name>A0A4P6EMN4_9MICO</name>
<dbReference type="OrthoDB" id="4419580at2"/>
<dbReference type="AlphaFoldDB" id="A0A4P6EMN4"/>
<dbReference type="NCBIfam" id="TIGR01552">
    <property type="entry name" value="phd_fam"/>
    <property type="match status" value="1"/>
</dbReference>
<evidence type="ECO:0000313" key="3">
    <source>
        <dbReference type="EMBL" id="QAY63695.1"/>
    </source>
</evidence>
<gene>
    <name evidence="3" type="ORF">ET495_11055</name>
</gene>
<dbReference type="PANTHER" id="PTHR35377">
    <property type="entry name" value="ANTITOXIN VAPB49-RELATED-RELATED"/>
    <property type="match status" value="1"/>
</dbReference>
<dbReference type="GO" id="GO:0097351">
    <property type="term" value="F:toxin sequestering activity"/>
    <property type="evidence" value="ECO:0007669"/>
    <property type="project" value="TreeGrafter"/>
</dbReference>
<dbReference type="InterPro" id="IPR036165">
    <property type="entry name" value="YefM-like_sf"/>
</dbReference>
<comment type="similarity">
    <text evidence="1 2">Belongs to the phD/YefM antitoxin family.</text>
</comment>
<dbReference type="RefSeq" id="WP_129204856.1">
    <property type="nucleotide sequence ID" value="NZ_CP035495.1"/>
</dbReference>
<protein>
    <recommendedName>
        <fullName evidence="2">Antitoxin</fullName>
    </recommendedName>
</protein>